<dbReference type="InterPro" id="IPR001387">
    <property type="entry name" value="Cro/C1-type_HTH"/>
</dbReference>
<dbReference type="SUPFAM" id="SSF47413">
    <property type="entry name" value="lambda repressor-like DNA-binding domains"/>
    <property type="match status" value="1"/>
</dbReference>
<keyword evidence="1" id="KW-1133">Transmembrane helix</keyword>
<dbReference type="EMBL" id="CP048711">
    <property type="protein sequence ID" value="QIB66942.1"/>
    <property type="molecule type" value="Genomic_DNA"/>
</dbReference>
<dbReference type="Pfam" id="PF13413">
    <property type="entry name" value="HTH_25"/>
    <property type="match status" value="1"/>
</dbReference>
<dbReference type="PANTHER" id="PTHR34475">
    <property type="match status" value="1"/>
</dbReference>
<name>A0A6C0U485_9GAMM</name>
<keyword evidence="3" id="KW-1185">Reference proteome</keyword>
<keyword evidence="1" id="KW-0472">Membrane</keyword>
<reference evidence="2 3" key="1">
    <citation type="submission" date="2020-02" db="EMBL/GenBank/DDBJ databases">
        <title>Genome sequencing for Kineobactrum sp. M2.</title>
        <authorList>
            <person name="Park S.-J."/>
        </authorList>
    </citation>
    <scope>NUCLEOTIDE SEQUENCE [LARGE SCALE GENOMIC DNA]</scope>
    <source>
        <strain evidence="2 3">M2</strain>
    </source>
</reference>
<evidence type="ECO:0000313" key="3">
    <source>
        <dbReference type="Proteomes" id="UP000477680"/>
    </source>
</evidence>
<proteinExistence type="predicted"/>
<dbReference type="Proteomes" id="UP000477680">
    <property type="component" value="Chromosome"/>
</dbReference>
<organism evidence="2 3">
    <name type="scientific">Kineobactrum salinum</name>
    <dbReference type="NCBI Taxonomy" id="2708301"/>
    <lineage>
        <taxon>Bacteria</taxon>
        <taxon>Pseudomonadati</taxon>
        <taxon>Pseudomonadota</taxon>
        <taxon>Gammaproteobacteria</taxon>
        <taxon>Cellvibrionales</taxon>
        <taxon>Halieaceae</taxon>
        <taxon>Kineobactrum</taxon>
    </lineage>
</organism>
<dbReference type="GO" id="GO:0003677">
    <property type="term" value="F:DNA binding"/>
    <property type="evidence" value="ECO:0007669"/>
    <property type="project" value="InterPro"/>
</dbReference>
<dbReference type="InterPro" id="IPR050400">
    <property type="entry name" value="Bact_Cytoskel_RodZ"/>
</dbReference>
<feature type="transmembrane region" description="Helical" evidence="1">
    <location>
        <begin position="109"/>
        <end position="130"/>
    </location>
</feature>
<dbReference type="KEGG" id="kim:G3T16_17640"/>
<evidence type="ECO:0000256" key="1">
    <source>
        <dbReference type="SAM" id="Phobius"/>
    </source>
</evidence>
<dbReference type="PANTHER" id="PTHR34475:SF1">
    <property type="entry name" value="CYTOSKELETON PROTEIN RODZ"/>
    <property type="match status" value="1"/>
</dbReference>
<keyword evidence="1" id="KW-0812">Transmembrane</keyword>
<gene>
    <name evidence="2" type="ORF">G3T16_17640</name>
</gene>
<dbReference type="AlphaFoldDB" id="A0A6C0U485"/>
<dbReference type="Gene3D" id="1.10.260.40">
    <property type="entry name" value="lambda repressor-like DNA-binding domains"/>
    <property type="match status" value="1"/>
</dbReference>
<protein>
    <submittedName>
        <fullName evidence="2">Helix-turn-helix domain-containing protein</fullName>
    </submittedName>
</protein>
<dbReference type="RefSeq" id="WP_163496372.1">
    <property type="nucleotide sequence ID" value="NZ_CP048711.1"/>
</dbReference>
<evidence type="ECO:0000313" key="2">
    <source>
        <dbReference type="EMBL" id="QIB66942.1"/>
    </source>
</evidence>
<dbReference type="InterPro" id="IPR010982">
    <property type="entry name" value="Lambda_DNA-bd_dom_sf"/>
</dbReference>
<sequence>MGSKEIFSDQPGHVAPGALLRAAREARGLSRAEAAARLKWLPDYVRRVEHDDYQTLRQPAFARGYVRAYGRMLGLDETGLLAAFDATQPAIAAPEPVPRRSRPPQLQRTGAGIVLGLAVLALLTLGLWWAQTGQAAAAPVFGG</sequence>
<accession>A0A6C0U485</accession>
<dbReference type="CDD" id="cd00093">
    <property type="entry name" value="HTH_XRE"/>
    <property type="match status" value="1"/>
</dbReference>